<evidence type="ECO:0000313" key="7">
    <source>
        <dbReference type="Proteomes" id="UP000564806"/>
    </source>
</evidence>
<keyword evidence="3" id="KW-0804">Transcription</keyword>
<evidence type="ECO:0000256" key="3">
    <source>
        <dbReference type="ARBA" id="ARBA00023163"/>
    </source>
</evidence>
<feature type="domain" description="IclR-ED" evidence="5">
    <location>
        <begin position="66"/>
        <end position="244"/>
    </location>
</feature>
<dbReference type="PROSITE" id="PS51078">
    <property type="entry name" value="ICLR_ED"/>
    <property type="match status" value="1"/>
</dbReference>
<dbReference type="GO" id="GO:0003677">
    <property type="term" value="F:DNA binding"/>
    <property type="evidence" value="ECO:0007669"/>
    <property type="project" value="UniProtKB-KW"/>
</dbReference>
<dbReference type="RefSeq" id="WP_175369782.1">
    <property type="nucleotide sequence ID" value="NZ_JABWCS010000176.1"/>
</dbReference>
<feature type="domain" description="HTH iclR-type" evidence="4">
    <location>
        <begin position="4"/>
        <end position="63"/>
    </location>
</feature>
<accession>A0A850EKI4</accession>
<dbReference type="Pfam" id="PF01614">
    <property type="entry name" value="IclR_C"/>
    <property type="match status" value="1"/>
</dbReference>
<dbReference type="InterPro" id="IPR029016">
    <property type="entry name" value="GAF-like_dom_sf"/>
</dbReference>
<dbReference type="SUPFAM" id="SSF46785">
    <property type="entry name" value="Winged helix' DNA-binding domain"/>
    <property type="match status" value="1"/>
</dbReference>
<dbReference type="InterPro" id="IPR005471">
    <property type="entry name" value="Tscrpt_reg_IclR_N"/>
</dbReference>
<dbReference type="InterPro" id="IPR014757">
    <property type="entry name" value="Tscrpt_reg_IclR_C"/>
</dbReference>
<evidence type="ECO:0000313" key="6">
    <source>
        <dbReference type="EMBL" id="NUU59072.1"/>
    </source>
</evidence>
<dbReference type="PROSITE" id="PS51077">
    <property type="entry name" value="HTH_ICLR"/>
    <property type="match status" value="1"/>
</dbReference>
<dbReference type="Proteomes" id="UP000564806">
    <property type="component" value="Unassembled WGS sequence"/>
</dbReference>
<dbReference type="GO" id="GO:0003700">
    <property type="term" value="F:DNA-binding transcription factor activity"/>
    <property type="evidence" value="ECO:0007669"/>
    <property type="project" value="TreeGrafter"/>
</dbReference>
<sequence>MNGTQTLERAIDILFVLADSGTTLTVSEIAEKVGIPESTAYRFIQSLIKSGFVERKGRSKIGLGLRIFDLARGLSQQIEKELLVIARPIMEELTALTNETTVLFVRSGSKAICLEHVTSPRLIRMSIENGRVLPLNSGASGKTLLAYENDKIIEDMCKLFEANSTKSTLLQELHNIKDAGYCFTLGEVDTDAFAIAAPVLDPQQRIVASLSAAGPIHRLGEDEIPLFIGYVKEAASRISCKLGGLG</sequence>
<dbReference type="PANTHER" id="PTHR30136">
    <property type="entry name" value="HELIX-TURN-HELIX TRANSCRIPTIONAL REGULATOR, ICLR FAMILY"/>
    <property type="match status" value="1"/>
</dbReference>
<dbReference type="Gene3D" id="3.30.450.40">
    <property type="match status" value="1"/>
</dbReference>
<keyword evidence="1" id="KW-0805">Transcription regulation</keyword>
<evidence type="ECO:0000256" key="2">
    <source>
        <dbReference type="ARBA" id="ARBA00023125"/>
    </source>
</evidence>
<dbReference type="InterPro" id="IPR011991">
    <property type="entry name" value="ArsR-like_HTH"/>
</dbReference>
<dbReference type="InterPro" id="IPR036390">
    <property type="entry name" value="WH_DNA-bd_sf"/>
</dbReference>
<evidence type="ECO:0000259" key="5">
    <source>
        <dbReference type="PROSITE" id="PS51078"/>
    </source>
</evidence>
<evidence type="ECO:0000256" key="1">
    <source>
        <dbReference type="ARBA" id="ARBA00023015"/>
    </source>
</evidence>
<keyword evidence="7" id="KW-1185">Reference proteome</keyword>
<gene>
    <name evidence="6" type="ORF">HPT30_01570</name>
</gene>
<dbReference type="CDD" id="cd00090">
    <property type="entry name" value="HTH_ARSR"/>
    <property type="match status" value="1"/>
</dbReference>
<dbReference type="SUPFAM" id="SSF55781">
    <property type="entry name" value="GAF domain-like"/>
    <property type="match status" value="1"/>
</dbReference>
<dbReference type="SMART" id="SM00346">
    <property type="entry name" value="HTH_ICLR"/>
    <property type="match status" value="1"/>
</dbReference>
<dbReference type="GO" id="GO:0045892">
    <property type="term" value="P:negative regulation of DNA-templated transcription"/>
    <property type="evidence" value="ECO:0007669"/>
    <property type="project" value="UniProtKB-ARBA"/>
</dbReference>
<evidence type="ECO:0000259" key="4">
    <source>
        <dbReference type="PROSITE" id="PS51077"/>
    </source>
</evidence>
<comment type="caution">
    <text evidence="6">The sequence shown here is derived from an EMBL/GenBank/DDBJ whole genome shotgun (WGS) entry which is preliminary data.</text>
</comment>
<organism evidence="6 7">
    <name type="scientific">Paenibacillus agri</name>
    <dbReference type="NCBI Taxonomy" id="2744309"/>
    <lineage>
        <taxon>Bacteria</taxon>
        <taxon>Bacillati</taxon>
        <taxon>Bacillota</taxon>
        <taxon>Bacilli</taxon>
        <taxon>Bacillales</taxon>
        <taxon>Paenibacillaceae</taxon>
        <taxon>Paenibacillus</taxon>
    </lineage>
</organism>
<dbReference type="EMBL" id="JABWCS010000176">
    <property type="protein sequence ID" value="NUU59072.1"/>
    <property type="molecule type" value="Genomic_DNA"/>
</dbReference>
<dbReference type="PANTHER" id="PTHR30136:SF24">
    <property type="entry name" value="HTH-TYPE TRANSCRIPTIONAL REPRESSOR ALLR"/>
    <property type="match status" value="1"/>
</dbReference>
<dbReference type="Gene3D" id="1.10.10.10">
    <property type="entry name" value="Winged helix-like DNA-binding domain superfamily/Winged helix DNA-binding domain"/>
    <property type="match status" value="1"/>
</dbReference>
<keyword evidence="2" id="KW-0238">DNA-binding</keyword>
<proteinExistence type="predicted"/>
<protein>
    <submittedName>
        <fullName evidence="6">IclR family transcriptional regulator</fullName>
    </submittedName>
</protein>
<dbReference type="InterPro" id="IPR036388">
    <property type="entry name" value="WH-like_DNA-bd_sf"/>
</dbReference>
<name>A0A850EKI4_9BACL</name>
<dbReference type="AlphaFoldDB" id="A0A850EKI4"/>
<reference evidence="6" key="1">
    <citation type="submission" date="2020-06" db="EMBL/GenBank/DDBJ databases">
        <title>Paenibacillus sp. nov., isolated from soil.</title>
        <authorList>
            <person name="Seo Y.L."/>
        </authorList>
    </citation>
    <scope>NUCLEOTIDE SEQUENCE [LARGE SCALE GENOMIC DNA]</scope>
    <source>
        <strain evidence="6">JW14</strain>
    </source>
</reference>
<dbReference type="InterPro" id="IPR050707">
    <property type="entry name" value="HTH_MetabolicPath_Reg"/>
</dbReference>
<dbReference type="Pfam" id="PF09339">
    <property type="entry name" value="HTH_IclR"/>
    <property type="match status" value="1"/>
</dbReference>